<reference evidence="3" key="1">
    <citation type="submission" date="2023-09" db="UniProtKB">
        <authorList>
            <consortium name="Ensembl"/>
        </authorList>
    </citation>
    <scope>IDENTIFICATION</scope>
</reference>
<dbReference type="InterPro" id="IPR033570">
    <property type="entry name" value="SCNM1"/>
</dbReference>
<feature type="region of interest" description="Disordered" evidence="1">
    <location>
        <begin position="128"/>
        <end position="205"/>
    </location>
</feature>
<feature type="compositionally biased region" description="Low complexity" evidence="1">
    <location>
        <begin position="165"/>
        <end position="174"/>
    </location>
</feature>
<dbReference type="InterPro" id="IPR031622">
    <property type="entry name" value="Znf-SCNM1"/>
</dbReference>
<dbReference type="STRING" id="144197.ENSSPAP00000009407"/>
<accession>A0A3B5A6V0</accession>
<dbReference type="Ensembl" id="ENSSPAT00000009572.1">
    <property type="protein sequence ID" value="ENSSPAP00000009407.1"/>
    <property type="gene ID" value="ENSSPAG00000007163.1"/>
</dbReference>
<dbReference type="PANTHER" id="PTHR32297:SF1">
    <property type="entry name" value="SODIUM CHANNEL MODIFIER 1"/>
    <property type="match status" value="1"/>
</dbReference>
<dbReference type="GO" id="GO:0005634">
    <property type="term" value="C:nucleus"/>
    <property type="evidence" value="ECO:0007669"/>
    <property type="project" value="TreeGrafter"/>
</dbReference>
<feature type="domain" description="Sodium channel modifier 1 zinc-finger" evidence="2">
    <location>
        <begin position="44"/>
        <end position="69"/>
    </location>
</feature>
<dbReference type="PANTHER" id="PTHR32297">
    <property type="entry name" value="SODIUM CHANNEL MODIFIER 1"/>
    <property type="match status" value="1"/>
</dbReference>
<sequence>MSFKREGDDKSQLNILKKRRVADLLSNFIPEDEAALMKNGRYTCLVCSYRPVFDTVDMLTVHRKGKRHLEGLKGFYGKKARLKNEITKRQHENFIQTEDSRQEPSSSAPLLAQTRRLTHHALLKTVPYNSCHRKTSTKSEKGAASTSSDPSGDKMPSAYWKPEASHSLSSSSSSDCKTANEESLPSEDTTEAAVTQKEEPMTAERKRELEHYLKLKRLVLRLKLSVMSFLTAVSLQFDFIHLRFFFSPSCFVFSLVTGGCETRADGGLKMKTWSLIQMRRSRRRLFLLLRATERTENSKNFVPQWYV</sequence>
<dbReference type="GO" id="GO:0008380">
    <property type="term" value="P:RNA splicing"/>
    <property type="evidence" value="ECO:0007669"/>
    <property type="project" value="InterPro"/>
</dbReference>
<dbReference type="AlphaFoldDB" id="A0A3B5A6V0"/>
<dbReference type="GeneTree" id="ENSGT00390000010811"/>
<name>A0A3B5A6V0_9TELE</name>
<evidence type="ECO:0000313" key="3">
    <source>
        <dbReference type="Ensembl" id="ENSSPAP00000009407.1"/>
    </source>
</evidence>
<evidence type="ECO:0000259" key="2">
    <source>
        <dbReference type="Pfam" id="PF15803"/>
    </source>
</evidence>
<dbReference type="Pfam" id="PF15803">
    <property type="entry name" value="zf-SCNM1"/>
    <property type="match status" value="1"/>
</dbReference>
<protein>
    <submittedName>
        <fullName evidence="3">Sodium channel modifier 1</fullName>
    </submittedName>
</protein>
<organism evidence="3">
    <name type="scientific">Stegastes partitus</name>
    <name type="common">bicolor damselfish</name>
    <dbReference type="NCBI Taxonomy" id="144197"/>
    <lineage>
        <taxon>Eukaryota</taxon>
        <taxon>Metazoa</taxon>
        <taxon>Chordata</taxon>
        <taxon>Craniata</taxon>
        <taxon>Vertebrata</taxon>
        <taxon>Euteleostomi</taxon>
        <taxon>Actinopterygii</taxon>
        <taxon>Neopterygii</taxon>
        <taxon>Teleostei</taxon>
        <taxon>Neoteleostei</taxon>
        <taxon>Acanthomorphata</taxon>
        <taxon>Ovalentaria</taxon>
        <taxon>Pomacentridae</taxon>
        <taxon>Stegastes</taxon>
    </lineage>
</organism>
<evidence type="ECO:0000256" key="1">
    <source>
        <dbReference type="SAM" id="MobiDB-lite"/>
    </source>
</evidence>
<feature type="compositionally biased region" description="Basic and acidic residues" evidence="1">
    <location>
        <begin position="196"/>
        <end position="205"/>
    </location>
</feature>
<proteinExistence type="predicted"/>